<dbReference type="CDD" id="cd00455">
    <property type="entry name" value="nuc_hydro"/>
    <property type="match status" value="1"/>
</dbReference>
<evidence type="ECO:0000256" key="2">
    <source>
        <dbReference type="ARBA" id="ARBA00023295"/>
    </source>
</evidence>
<protein>
    <submittedName>
        <fullName evidence="4">Nucleoside hydrolase</fullName>
    </submittedName>
</protein>
<evidence type="ECO:0000313" key="4">
    <source>
        <dbReference type="EMBL" id="QPC47591.1"/>
    </source>
</evidence>
<dbReference type="PANTHER" id="PTHR12304">
    <property type="entry name" value="INOSINE-URIDINE PREFERRING NUCLEOSIDE HYDROLASE"/>
    <property type="match status" value="1"/>
</dbReference>
<dbReference type="InterPro" id="IPR036452">
    <property type="entry name" value="Ribo_hydro-like"/>
</dbReference>
<name>A0A7S8CD07_9BACI</name>
<accession>A0A7S8CD07</accession>
<feature type="domain" description="Inosine/uridine-preferring nucleoside hydrolase" evidence="3">
    <location>
        <begin position="4"/>
        <end position="300"/>
    </location>
</feature>
<dbReference type="Pfam" id="PF01156">
    <property type="entry name" value="IU_nuc_hydro"/>
    <property type="match status" value="1"/>
</dbReference>
<dbReference type="GO" id="GO:0006152">
    <property type="term" value="P:purine nucleoside catabolic process"/>
    <property type="evidence" value="ECO:0007669"/>
    <property type="project" value="TreeGrafter"/>
</dbReference>
<evidence type="ECO:0000256" key="1">
    <source>
        <dbReference type="ARBA" id="ARBA00022801"/>
    </source>
</evidence>
<reference evidence="4 5" key="1">
    <citation type="submission" date="2019-07" db="EMBL/GenBank/DDBJ databases">
        <title>Genome sequence of 2 isolates from Red Sea Mangroves.</title>
        <authorList>
            <person name="Sefrji F."/>
            <person name="Michoud G."/>
            <person name="Merlino G."/>
            <person name="Daffonchio D."/>
        </authorList>
    </citation>
    <scope>NUCLEOTIDE SEQUENCE [LARGE SCALE GENOMIC DNA]</scope>
    <source>
        <strain evidence="4 5">R1DC41</strain>
    </source>
</reference>
<evidence type="ECO:0000313" key="5">
    <source>
        <dbReference type="Proteomes" id="UP000593626"/>
    </source>
</evidence>
<sequence length="313" mass="34899">MHKILLFCDPGIDDSLAIIYALLHPDINLVGVVTSYGNVSAEQSTSNAAYLLSLAGRSDIPIFYGANFALSGELATYYPEIHGEDGIGPIVTPSDLKYNVTPFCELFPFIEEHIDDIKIVDTGRSTSLAMAFNFFNGLLKQVKEIYLMGGAFFVPGNVTPLAEANFHGDPLATKIVLEHAQKVYITPLNVTNRAVINSQIAEHVSQKARNPYTKIILDTSRYYISAYNKLNPRIGGAARHDLFTLYYLLNKEQIDSVQKRVWVELNAGSKGLTHMDFRSPENDSTSPHIVALDFDYERFIVDFINVMTRPLKT</sequence>
<dbReference type="AlphaFoldDB" id="A0A7S8CD07"/>
<dbReference type="GO" id="GO:0008477">
    <property type="term" value="F:purine nucleosidase activity"/>
    <property type="evidence" value="ECO:0007669"/>
    <property type="project" value="TreeGrafter"/>
</dbReference>
<keyword evidence="2" id="KW-0326">Glycosidase</keyword>
<dbReference type="KEGG" id="mcui:G8O30_11825"/>
<dbReference type="Proteomes" id="UP000593626">
    <property type="component" value="Chromosome"/>
</dbReference>
<dbReference type="PANTHER" id="PTHR12304:SF4">
    <property type="entry name" value="URIDINE NUCLEOSIDASE"/>
    <property type="match status" value="1"/>
</dbReference>
<dbReference type="GO" id="GO:0005829">
    <property type="term" value="C:cytosol"/>
    <property type="evidence" value="ECO:0007669"/>
    <property type="project" value="TreeGrafter"/>
</dbReference>
<evidence type="ECO:0000259" key="3">
    <source>
        <dbReference type="Pfam" id="PF01156"/>
    </source>
</evidence>
<dbReference type="InterPro" id="IPR001910">
    <property type="entry name" value="Inosine/uridine_hydrolase_dom"/>
</dbReference>
<gene>
    <name evidence="4" type="ORF">G8O30_11825</name>
</gene>
<dbReference type="SUPFAM" id="SSF53590">
    <property type="entry name" value="Nucleoside hydrolase"/>
    <property type="match status" value="1"/>
</dbReference>
<dbReference type="InterPro" id="IPR023186">
    <property type="entry name" value="IUNH"/>
</dbReference>
<dbReference type="RefSeq" id="WP_239672262.1">
    <property type="nucleotide sequence ID" value="NZ_CP049742.1"/>
</dbReference>
<dbReference type="EMBL" id="CP049742">
    <property type="protein sequence ID" value="QPC47591.1"/>
    <property type="molecule type" value="Genomic_DNA"/>
</dbReference>
<keyword evidence="1 4" id="KW-0378">Hydrolase</keyword>
<proteinExistence type="predicted"/>
<organism evidence="4 5">
    <name type="scientific">Mangrovibacillus cuniculi</name>
    <dbReference type="NCBI Taxonomy" id="2593652"/>
    <lineage>
        <taxon>Bacteria</taxon>
        <taxon>Bacillati</taxon>
        <taxon>Bacillota</taxon>
        <taxon>Bacilli</taxon>
        <taxon>Bacillales</taxon>
        <taxon>Bacillaceae</taxon>
        <taxon>Mangrovibacillus</taxon>
    </lineage>
</organism>
<dbReference type="Gene3D" id="3.90.245.10">
    <property type="entry name" value="Ribonucleoside hydrolase-like"/>
    <property type="match status" value="1"/>
</dbReference>
<keyword evidence="5" id="KW-1185">Reference proteome</keyword>